<keyword evidence="1" id="KW-0812">Transmembrane</keyword>
<keyword evidence="3" id="KW-1185">Reference proteome</keyword>
<proteinExistence type="predicted"/>
<evidence type="ECO:0000256" key="1">
    <source>
        <dbReference type="SAM" id="Phobius"/>
    </source>
</evidence>
<keyword evidence="1" id="KW-1133">Transmembrane helix</keyword>
<organism evidence="2 3">
    <name type="scientific">Paucidesulfovibrio gracilis DSM 16080</name>
    <dbReference type="NCBI Taxonomy" id="1121449"/>
    <lineage>
        <taxon>Bacteria</taxon>
        <taxon>Pseudomonadati</taxon>
        <taxon>Thermodesulfobacteriota</taxon>
        <taxon>Desulfovibrionia</taxon>
        <taxon>Desulfovibrionales</taxon>
        <taxon>Desulfovibrionaceae</taxon>
        <taxon>Paucidesulfovibrio</taxon>
    </lineage>
</organism>
<protein>
    <submittedName>
        <fullName evidence="2">Uncharacterized protein</fullName>
    </submittedName>
</protein>
<feature type="transmembrane region" description="Helical" evidence="1">
    <location>
        <begin position="215"/>
        <end position="235"/>
    </location>
</feature>
<accession>A0A1T4XSX5</accession>
<gene>
    <name evidence="2" type="ORF">SAMN02745704_02392</name>
</gene>
<evidence type="ECO:0000313" key="3">
    <source>
        <dbReference type="Proteomes" id="UP000190027"/>
    </source>
</evidence>
<evidence type="ECO:0000313" key="2">
    <source>
        <dbReference type="EMBL" id="SKA92151.1"/>
    </source>
</evidence>
<sequence>MGNWSKTAYPYVACCAVAGGTGPAKDACFAVYYRRNGVKICEMVGRASQGWTARKAAQYLRDMVREHSGQWVRSPFPHVAYRVVRRHPFAPEPDRQVAVYYQADGINICRKMGWESEGWTEQRAYETLMERVRMLRLAGAGDPDDAADQPNAEHPHNAALVRRLHGVLQLRQAKDTAWAFFLALSGGGALGPALLELLQGHEPGGLARSVSSAMFGMAWANFFFACSLTGMYYANYDREERQAARELPHHDERYREYAPALRRSFAGMTASEAVLLVGLTLVLD</sequence>
<dbReference type="AlphaFoldDB" id="A0A1T4XSX5"/>
<reference evidence="2 3" key="1">
    <citation type="submission" date="2017-02" db="EMBL/GenBank/DDBJ databases">
        <authorList>
            <person name="Peterson S.W."/>
        </authorList>
    </citation>
    <scope>NUCLEOTIDE SEQUENCE [LARGE SCALE GENOMIC DNA]</scope>
    <source>
        <strain evidence="2 3">DSM 16080</strain>
    </source>
</reference>
<feature type="transmembrane region" description="Helical" evidence="1">
    <location>
        <begin position="177"/>
        <end position="195"/>
    </location>
</feature>
<name>A0A1T4XSX5_9BACT</name>
<dbReference type="EMBL" id="FUYC01000015">
    <property type="protein sequence ID" value="SKA92151.1"/>
    <property type="molecule type" value="Genomic_DNA"/>
</dbReference>
<dbReference type="Proteomes" id="UP000190027">
    <property type="component" value="Unassembled WGS sequence"/>
</dbReference>
<keyword evidence="1" id="KW-0472">Membrane</keyword>